<evidence type="ECO:0000256" key="1">
    <source>
        <dbReference type="SAM" id="Phobius"/>
    </source>
</evidence>
<feature type="transmembrane region" description="Helical" evidence="1">
    <location>
        <begin position="6"/>
        <end position="28"/>
    </location>
</feature>
<organism evidence="2">
    <name type="scientific">candidate division WOR-3 bacterium</name>
    <dbReference type="NCBI Taxonomy" id="2052148"/>
    <lineage>
        <taxon>Bacteria</taxon>
        <taxon>Bacteria division WOR-3</taxon>
    </lineage>
</organism>
<keyword evidence="1" id="KW-0812">Transmembrane</keyword>
<gene>
    <name evidence="2" type="ORF">ENQ77_04370</name>
</gene>
<evidence type="ECO:0000313" key="2">
    <source>
        <dbReference type="EMBL" id="HEN27886.1"/>
    </source>
</evidence>
<comment type="caution">
    <text evidence="2">The sequence shown here is derived from an EMBL/GenBank/DDBJ whole genome shotgun (WGS) entry which is preliminary data.</text>
</comment>
<dbReference type="Gene3D" id="1.10.1760.20">
    <property type="match status" value="1"/>
</dbReference>
<sequence length="152" mass="16684">MDFFVFISGFVFGPLVGASIGILIWLIYGVMNPYGFVLQVWLATMFSESIYGLIGGLMGKRTASKNFYSNRFGLSFLFGIAGFFLTLFYDLITNIVYALAFSIPIGIALITGVPFALVHELSNTILFGSCSIPLIVALEKFIGGERFGVFKK</sequence>
<feature type="transmembrane region" description="Helical" evidence="1">
    <location>
        <begin position="40"/>
        <end position="59"/>
    </location>
</feature>
<feature type="transmembrane region" description="Helical" evidence="1">
    <location>
        <begin position="71"/>
        <end position="89"/>
    </location>
</feature>
<protein>
    <recommendedName>
        <fullName evidence="3">ECF transporter S component</fullName>
    </recommendedName>
</protein>
<name>A0A7C2K1G9_UNCW3</name>
<dbReference type="EMBL" id="DSOL01000130">
    <property type="protein sequence ID" value="HEN27886.1"/>
    <property type="molecule type" value="Genomic_DNA"/>
</dbReference>
<evidence type="ECO:0008006" key="3">
    <source>
        <dbReference type="Google" id="ProtNLM"/>
    </source>
</evidence>
<keyword evidence="1" id="KW-1133">Transmembrane helix</keyword>
<reference evidence="2" key="1">
    <citation type="journal article" date="2020" name="mSystems">
        <title>Genome- and Community-Level Interaction Insights into Carbon Utilization and Element Cycling Functions of Hydrothermarchaeota in Hydrothermal Sediment.</title>
        <authorList>
            <person name="Zhou Z."/>
            <person name="Liu Y."/>
            <person name="Xu W."/>
            <person name="Pan J."/>
            <person name="Luo Z.H."/>
            <person name="Li M."/>
        </authorList>
    </citation>
    <scope>NUCLEOTIDE SEQUENCE [LARGE SCALE GENOMIC DNA]</scope>
    <source>
        <strain evidence="2">SpSt-34</strain>
    </source>
</reference>
<keyword evidence="1" id="KW-0472">Membrane</keyword>
<feature type="transmembrane region" description="Helical" evidence="1">
    <location>
        <begin position="96"/>
        <end position="118"/>
    </location>
</feature>
<dbReference type="AlphaFoldDB" id="A0A7C2K1G9"/>
<proteinExistence type="predicted"/>
<accession>A0A7C2K1G9</accession>